<dbReference type="EMBL" id="WKKG01000001">
    <property type="protein sequence ID" value="MRX66575.1"/>
    <property type="molecule type" value="Genomic_DNA"/>
</dbReference>
<evidence type="ECO:0000313" key="3">
    <source>
        <dbReference type="Proteomes" id="UP000317289"/>
    </source>
</evidence>
<proteinExistence type="predicted"/>
<dbReference type="Proteomes" id="UP000468990">
    <property type="component" value="Unassembled WGS sequence"/>
</dbReference>
<name>A0A521CFF3_9FLAO</name>
<evidence type="ECO:0000313" key="2">
    <source>
        <dbReference type="EMBL" id="SMO58167.1"/>
    </source>
</evidence>
<evidence type="ECO:0008006" key="5">
    <source>
        <dbReference type="Google" id="ProtNLM"/>
    </source>
</evidence>
<dbReference type="AlphaFoldDB" id="A0A521CFF3"/>
<reference evidence="1 4" key="2">
    <citation type="submission" date="2019-11" db="EMBL/GenBank/DDBJ databases">
        <title>Flavobacterium resistens genome.</title>
        <authorList>
            <person name="Wilson V.M."/>
            <person name="Newman J.D."/>
        </authorList>
    </citation>
    <scope>NUCLEOTIDE SEQUENCE [LARGE SCALE GENOMIC DNA]</scope>
    <source>
        <strain evidence="1 4">DSM 19382</strain>
    </source>
</reference>
<keyword evidence="4" id="KW-1185">Reference proteome</keyword>
<protein>
    <recommendedName>
        <fullName evidence="5">Carboxypeptidase regulatory-like domain-containing protein</fullName>
    </recommendedName>
</protein>
<dbReference type="RefSeq" id="WP_142450220.1">
    <property type="nucleotide sequence ID" value="NZ_FXTA01000002.1"/>
</dbReference>
<dbReference type="OrthoDB" id="679547at2"/>
<organism evidence="2 3">
    <name type="scientific">Flavobacterium resistens</name>
    <dbReference type="NCBI Taxonomy" id="443612"/>
    <lineage>
        <taxon>Bacteria</taxon>
        <taxon>Pseudomonadati</taxon>
        <taxon>Bacteroidota</taxon>
        <taxon>Flavobacteriia</taxon>
        <taxon>Flavobacteriales</taxon>
        <taxon>Flavobacteriaceae</taxon>
        <taxon>Flavobacterium</taxon>
    </lineage>
</organism>
<reference evidence="2 3" key="1">
    <citation type="submission" date="2017-05" db="EMBL/GenBank/DDBJ databases">
        <authorList>
            <person name="Varghese N."/>
            <person name="Submissions S."/>
        </authorList>
    </citation>
    <scope>NUCLEOTIDE SEQUENCE [LARGE SCALE GENOMIC DNA]</scope>
    <source>
        <strain evidence="2 3">DSM 19382</strain>
    </source>
</reference>
<sequence>MDRLKYILYLALAFSSQQIVFAQKNNSVNELNEVDKKINESIYISTNANSFLTGETLQYKLFCIDKLANTASIFSKIAYVQLIDNNKKTVFAHKLFLDKATGNGDFFIPTTLETGSYKLIGYTNWMLNKTVPDYFSTDIYIVNPYKENPSGSTVSYNSVSSETVNNSNISFDIKNKSYNTRDLIELNVKSNSDEFTKGNYTLSVRKTDGFLVQNKAIFSGKTNQNGEITNSQFVLPELRGEIITGKISSANAEIKNKKVALSIVGKNADLKIVKTDDQGKFIVILEKENSNSNIIVQVLESGKEDYIIEIDKQKDVDFSNLTFPVVQFNSDFKQNITDRLISTQVENAYYDVKKDSVISPAIALPFFGASSEEYILDDFTRFPNIEETVTEILKGVYYRKNDNIYSIHVFDNNDNYESALPTMIIVDGLIIEDLNEFFAFNPKNLFKVNVVRGIYYYGSKSFNGIVSFTTKNGDYDTKLKGKFIVRPEILRPQVKKNYFSPDYTSNKNVRIPDYRHQLLWQPNIDLSKTSNSKFYASDVSGKYEVSLEGFSASGKPVFIKDFIEIKEEASN</sequence>
<dbReference type="Proteomes" id="UP000317289">
    <property type="component" value="Unassembled WGS sequence"/>
</dbReference>
<gene>
    <name evidence="1" type="ORF">GJU42_01215</name>
    <name evidence="2" type="ORF">SAMN06265349_102481</name>
</gene>
<evidence type="ECO:0000313" key="1">
    <source>
        <dbReference type="EMBL" id="MRX66575.1"/>
    </source>
</evidence>
<dbReference type="EMBL" id="FXTA01000002">
    <property type="protein sequence ID" value="SMO58167.1"/>
    <property type="molecule type" value="Genomic_DNA"/>
</dbReference>
<accession>A0A521CFF3</accession>
<evidence type="ECO:0000313" key="4">
    <source>
        <dbReference type="Proteomes" id="UP000468990"/>
    </source>
</evidence>